<evidence type="ECO:0000256" key="12">
    <source>
        <dbReference type="SAM" id="MobiDB-lite"/>
    </source>
</evidence>
<accession>A0A365QL21</accession>
<keyword evidence="3 10" id="KW-0813">Transport</keyword>
<sequence>MIRRPKAAGKGGAMRRERRARHGGAMRGALLGPALGAIALFGLSTGSARAQQPADGTAATGGAVPPAAVAVAPEVPQAPQAPAVTLPTVVVVGTTPLLGIGTPLQKVPANVQTVRAAELDAQHRATLADFFAANLQSVTISEAQGNPYQTDVNYRGFTASPLLGTPQGLSVFVDGVRVNEPFGDVVNWDILPTQAIDRMQLIPGSNPVYGRNTLGGALAITTKNGKSNPGGEAEVSGGSWGRKTAAIEQGGTIGSNLDYYATANVANDGGWADHNASRVRQAFGKLRYTDSDTTLSISAGGADNALYGTQTIPRSFLDNRKQAYTYPDLNRNSAGYLTLSGDRFFGEHVELSGNAYYRHLRNTNVSSNNNTDYGSVGDDGTVDAVQGTNAQSTIVTDSYGGSLQLTLLGKLGGMANQLIAGVAADVANSSYVASSQDAYFTDTRAAIGVGDFEPQTRAKTRNANLGVYLSDALSLTPHWTLTVSGRYDWSKAQIGDESGVQPLLDGNHVFSRFNPAVGLNWNPVAGFTAYATYNEGMRSPTAIELACADPAAPCSLPNDFIADPALKPVISKTFEAGMRGRIGAATTWSAAAYRTTLTDDIQFISSPASAQGYFRNVGDTRRQGIELAGRTRFGPLGVGLSYSYVDATYRSSWTEHSPANSAADANGNVAVKQGDHIPGIPAHTVKLRLDYAATPRWDIGANVTWRSGVYARGDENNQDVNGRIAGYVLVDLDMRYRITKRFEVFASVTNLFDKRYASFGVLGQNFFNGPNHTFDGANPVNEQFVGPGAPRGAWVGVRYAWD</sequence>
<dbReference type="InterPro" id="IPR039426">
    <property type="entry name" value="TonB-dep_rcpt-like"/>
</dbReference>
<keyword evidence="6 11" id="KW-0798">TonB box</keyword>
<evidence type="ECO:0000313" key="15">
    <source>
        <dbReference type="EMBL" id="RBB34161.1"/>
    </source>
</evidence>
<evidence type="ECO:0000256" key="1">
    <source>
        <dbReference type="ARBA" id="ARBA00004571"/>
    </source>
</evidence>
<comment type="subcellular location">
    <subcellularLocation>
        <location evidence="1 10">Cell outer membrane</location>
        <topology evidence="1 10">Multi-pass membrane protein</topology>
    </subcellularLocation>
</comment>
<dbReference type="Gene3D" id="2.170.130.10">
    <property type="entry name" value="TonB-dependent receptor, plug domain"/>
    <property type="match status" value="1"/>
</dbReference>
<evidence type="ECO:0000256" key="6">
    <source>
        <dbReference type="ARBA" id="ARBA00023077"/>
    </source>
</evidence>
<feature type="domain" description="TonB-dependent receptor plug" evidence="14">
    <location>
        <begin position="104"/>
        <end position="217"/>
    </location>
</feature>
<dbReference type="GO" id="GO:0015344">
    <property type="term" value="F:siderophore uptake transmembrane transporter activity"/>
    <property type="evidence" value="ECO:0007669"/>
    <property type="project" value="TreeGrafter"/>
</dbReference>
<dbReference type="InterPro" id="IPR012910">
    <property type="entry name" value="Plug_dom"/>
</dbReference>
<dbReference type="Pfam" id="PF07715">
    <property type="entry name" value="Plug"/>
    <property type="match status" value="1"/>
</dbReference>
<organism evidence="15 16">
    <name type="scientific">Burkholderia reimsis</name>
    <dbReference type="NCBI Taxonomy" id="2234132"/>
    <lineage>
        <taxon>Bacteria</taxon>
        <taxon>Pseudomonadati</taxon>
        <taxon>Pseudomonadota</taxon>
        <taxon>Betaproteobacteria</taxon>
        <taxon>Burkholderiales</taxon>
        <taxon>Burkholderiaceae</taxon>
        <taxon>Burkholderia</taxon>
    </lineage>
</organism>
<comment type="caution">
    <text evidence="15">The sequence shown here is derived from an EMBL/GenBank/DDBJ whole genome shotgun (WGS) entry which is preliminary data.</text>
</comment>
<protein>
    <submittedName>
        <fullName evidence="15">TonB-dependent receptor</fullName>
    </submittedName>
</protein>
<dbReference type="GO" id="GO:0044718">
    <property type="term" value="P:siderophore transmembrane transport"/>
    <property type="evidence" value="ECO:0007669"/>
    <property type="project" value="TreeGrafter"/>
</dbReference>
<reference evidence="15 16" key="1">
    <citation type="submission" date="2018-06" db="EMBL/GenBank/DDBJ databases">
        <title>Draft genome sequence of Burkholderia reimsis strain BE51 isolated from a French agricultural soil.</title>
        <authorList>
            <person name="Esmaeel Q."/>
        </authorList>
    </citation>
    <scope>NUCLEOTIDE SEQUENCE [LARGE SCALE GENOMIC DNA]</scope>
    <source>
        <strain evidence="15 16">BE51</strain>
    </source>
</reference>
<dbReference type="InterPro" id="IPR036942">
    <property type="entry name" value="Beta-barrel_TonB_sf"/>
</dbReference>
<comment type="similarity">
    <text evidence="2 10 11">Belongs to the TonB-dependent receptor family.</text>
</comment>
<dbReference type="Pfam" id="PF00593">
    <property type="entry name" value="TonB_dep_Rec_b-barrel"/>
    <property type="match status" value="1"/>
</dbReference>
<dbReference type="SUPFAM" id="SSF56935">
    <property type="entry name" value="Porins"/>
    <property type="match status" value="1"/>
</dbReference>
<dbReference type="PANTHER" id="PTHR30069">
    <property type="entry name" value="TONB-DEPENDENT OUTER MEMBRANE RECEPTOR"/>
    <property type="match status" value="1"/>
</dbReference>
<evidence type="ECO:0000256" key="9">
    <source>
        <dbReference type="ARBA" id="ARBA00023237"/>
    </source>
</evidence>
<dbReference type="PROSITE" id="PS52016">
    <property type="entry name" value="TONB_DEPENDENT_REC_3"/>
    <property type="match status" value="1"/>
</dbReference>
<dbReference type="Proteomes" id="UP000252458">
    <property type="component" value="Unassembled WGS sequence"/>
</dbReference>
<evidence type="ECO:0000256" key="2">
    <source>
        <dbReference type="ARBA" id="ARBA00009810"/>
    </source>
</evidence>
<evidence type="ECO:0000256" key="3">
    <source>
        <dbReference type="ARBA" id="ARBA00022448"/>
    </source>
</evidence>
<evidence type="ECO:0000256" key="8">
    <source>
        <dbReference type="ARBA" id="ARBA00023170"/>
    </source>
</evidence>
<keyword evidence="7 10" id="KW-0472">Membrane</keyword>
<keyword evidence="4 10" id="KW-1134">Transmembrane beta strand</keyword>
<keyword evidence="5 10" id="KW-0812">Transmembrane</keyword>
<evidence type="ECO:0000256" key="5">
    <source>
        <dbReference type="ARBA" id="ARBA00022692"/>
    </source>
</evidence>
<name>A0A365QL21_9BURK</name>
<dbReference type="InterPro" id="IPR037066">
    <property type="entry name" value="Plug_dom_sf"/>
</dbReference>
<keyword evidence="16" id="KW-1185">Reference proteome</keyword>
<evidence type="ECO:0000313" key="16">
    <source>
        <dbReference type="Proteomes" id="UP000252458"/>
    </source>
</evidence>
<dbReference type="InterPro" id="IPR000531">
    <property type="entry name" value="Beta-barrel_TonB"/>
</dbReference>
<dbReference type="RefSeq" id="WP_113047409.1">
    <property type="nucleotide sequence ID" value="NZ_QMFZ01000038.1"/>
</dbReference>
<dbReference type="AlphaFoldDB" id="A0A365QL21"/>
<dbReference type="EMBL" id="QMFZ01000038">
    <property type="protein sequence ID" value="RBB34161.1"/>
    <property type="molecule type" value="Genomic_DNA"/>
</dbReference>
<gene>
    <name evidence="15" type="ORF">DPV79_32550</name>
</gene>
<proteinExistence type="inferred from homology"/>
<evidence type="ECO:0000256" key="4">
    <source>
        <dbReference type="ARBA" id="ARBA00022452"/>
    </source>
</evidence>
<dbReference type="CDD" id="cd01347">
    <property type="entry name" value="ligand_gated_channel"/>
    <property type="match status" value="1"/>
</dbReference>
<keyword evidence="8 15" id="KW-0675">Receptor</keyword>
<feature type="region of interest" description="Disordered" evidence="12">
    <location>
        <begin position="1"/>
        <end position="22"/>
    </location>
</feature>
<dbReference type="GO" id="GO:0009279">
    <property type="term" value="C:cell outer membrane"/>
    <property type="evidence" value="ECO:0007669"/>
    <property type="project" value="UniProtKB-SubCell"/>
</dbReference>
<dbReference type="PANTHER" id="PTHR30069:SF39">
    <property type="entry name" value="BLL6183 PROTEIN"/>
    <property type="match status" value="1"/>
</dbReference>
<evidence type="ECO:0000256" key="11">
    <source>
        <dbReference type="RuleBase" id="RU003357"/>
    </source>
</evidence>
<feature type="domain" description="TonB-dependent receptor-like beta-barrel" evidence="13">
    <location>
        <begin position="370"/>
        <end position="751"/>
    </location>
</feature>
<dbReference type="Gene3D" id="2.40.170.20">
    <property type="entry name" value="TonB-dependent receptor, beta-barrel domain"/>
    <property type="match status" value="1"/>
</dbReference>
<evidence type="ECO:0000256" key="7">
    <source>
        <dbReference type="ARBA" id="ARBA00023136"/>
    </source>
</evidence>
<keyword evidence="9 10" id="KW-0998">Cell outer membrane</keyword>
<evidence type="ECO:0000256" key="10">
    <source>
        <dbReference type="PROSITE-ProRule" id="PRU01360"/>
    </source>
</evidence>
<evidence type="ECO:0000259" key="14">
    <source>
        <dbReference type="Pfam" id="PF07715"/>
    </source>
</evidence>
<evidence type="ECO:0000259" key="13">
    <source>
        <dbReference type="Pfam" id="PF00593"/>
    </source>
</evidence>